<evidence type="ECO:0000259" key="1">
    <source>
        <dbReference type="Pfam" id="PF17919"/>
    </source>
</evidence>
<dbReference type="EMBL" id="AVOT02111093">
    <property type="protein sequence ID" value="MBW0581876.1"/>
    <property type="molecule type" value="Genomic_DNA"/>
</dbReference>
<evidence type="ECO:0000313" key="3">
    <source>
        <dbReference type="Proteomes" id="UP000765509"/>
    </source>
</evidence>
<name>A0A9Q3KKP3_9BASI</name>
<accession>A0A9Q3KKP3</accession>
<feature type="domain" description="Reverse transcriptase/retrotransposon-derived protein RNase H-like" evidence="1">
    <location>
        <begin position="2"/>
        <end position="76"/>
    </location>
</feature>
<proteinExistence type="predicted"/>
<dbReference type="InterPro" id="IPR041577">
    <property type="entry name" value="RT_RNaseH_2"/>
</dbReference>
<dbReference type="AlphaFoldDB" id="A0A9Q3KKP3"/>
<reference evidence="2" key="1">
    <citation type="submission" date="2021-03" db="EMBL/GenBank/DDBJ databases">
        <title>Draft genome sequence of rust myrtle Austropuccinia psidii MF-1, a brazilian biotype.</title>
        <authorList>
            <person name="Quecine M.C."/>
            <person name="Pachon D.M.R."/>
            <person name="Bonatelli M.L."/>
            <person name="Correr F.H."/>
            <person name="Franceschini L.M."/>
            <person name="Leite T.F."/>
            <person name="Margarido G.R.A."/>
            <person name="Almeida C.A."/>
            <person name="Ferrarezi J.A."/>
            <person name="Labate C.A."/>
        </authorList>
    </citation>
    <scope>NUCLEOTIDE SEQUENCE</scope>
    <source>
        <strain evidence="2">MF-1</strain>
    </source>
</reference>
<dbReference type="InterPro" id="IPR043502">
    <property type="entry name" value="DNA/RNA_pol_sf"/>
</dbReference>
<keyword evidence="3" id="KW-1185">Reference proteome</keyword>
<comment type="caution">
    <text evidence="2">The sequence shown here is derived from an EMBL/GenBank/DDBJ whole genome shotgun (WGS) entry which is preliminary data.</text>
</comment>
<dbReference type="Proteomes" id="UP000765509">
    <property type="component" value="Unassembled WGS sequence"/>
</dbReference>
<dbReference type="Pfam" id="PF17919">
    <property type="entry name" value="RT_RNaseH_2"/>
    <property type="match status" value="1"/>
</dbReference>
<gene>
    <name evidence="2" type="ORF">O181_121591</name>
</gene>
<dbReference type="SUPFAM" id="SSF56672">
    <property type="entry name" value="DNA/RNA polymerases"/>
    <property type="match status" value="1"/>
</dbReference>
<organism evidence="2 3">
    <name type="scientific">Austropuccinia psidii MF-1</name>
    <dbReference type="NCBI Taxonomy" id="1389203"/>
    <lineage>
        <taxon>Eukaryota</taxon>
        <taxon>Fungi</taxon>
        <taxon>Dikarya</taxon>
        <taxon>Basidiomycota</taxon>
        <taxon>Pucciniomycotina</taxon>
        <taxon>Pucciniomycetes</taxon>
        <taxon>Pucciniales</taxon>
        <taxon>Sphaerophragmiaceae</taxon>
        <taxon>Austropuccinia</taxon>
    </lineage>
</organism>
<evidence type="ECO:0000313" key="2">
    <source>
        <dbReference type="EMBL" id="MBW0581876.1"/>
    </source>
</evidence>
<protein>
    <recommendedName>
        <fullName evidence="1">Reverse transcriptase/retrotransposon-derived protein RNase H-like domain-containing protein</fullName>
    </recommendedName>
</protein>
<sequence>MKQERAQEYDKIKYALTNSLLLLMPKWKLPFDLYIDECGKGSVSALHQVQIVKDKPCEGPVCFISRKIKPTEASVFEFITDCNAVKSLLNMKIPNKPMLRWQIAIQEYGGNITIIHEAGNTLNNADGLKRWQLPNTPDFPAYVPENLEPQIPIEVINITYLGTEFSEEVTEIYK</sequence>